<evidence type="ECO:0000256" key="1">
    <source>
        <dbReference type="SAM" id="MobiDB-lite"/>
    </source>
</evidence>
<feature type="region of interest" description="Disordered" evidence="1">
    <location>
        <begin position="1"/>
        <end position="55"/>
    </location>
</feature>
<reference evidence="2" key="1">
    <citation type="submission" date="2020-11" db="EMBL/GenBank/DDBJ databases">
        <title>Whole-genome analyses of Nonomuraea sp. K274.</title>
        <authorList>
            <person name="Veyisoglu A."/>
        </authorList>
    </citation>
    <scope>NUCLEOTIDE SEQUENCE</scope>
    <source>
        <strain evidence="2">K274</strain>
    </source>
</reference>
<name>A0A931AAH8_9ACTN</name>
<feature type="compositionally biased region" description="Low complexity" evidence="1">
    <location>
        <begin position="45"/>
        <end position="55"/>
    </location>
</feature>
<gene>
    <name evidence="2" type="ORF">ITP53_15090</name>
</gene>
<dbReference type="EMBL" id="JADOGI010000037">
    <property type="protein sequence ID" value="MBF8187038.1"/>
    <property type="molecule type" value="Genomic_DNA"/>
</dbReference>
<dbReference type="AlphaFoldDB" id="A0A931AAH8"/>
<accession>A0A931AAH8</accession>
<feature type="compositionally biased region" description="Low complexity" evidence="1">
    <location>
        <begin position="18"/>
        <end position="37"/>
    </location>
</feature>
<organism evidence="2 3">
    <name type="scientific">Nonomuraea cypriaca</name>
    <dbReference type="NCBI Taxonomy" id="1187855"/>
    <lineage>
        <taxon>Bacteria</taxon>
        <taxon>Bacillati</taxon>
        <taxon>Actinomycetota</taxon>
        <taxon>Actinomycetes</taxon>
        <taxon>Streptosporangiales</taxon>
        <taxon>Streptosporangiaceae</taxon>
        <taxon>Nonomuraea</taxon>
    </lineage>
</organism>
<dbReference type="Proteomes" id="UP000605361">
    <property type="component" value="Unassembled WGS sequence"/>
</dbReference>
<keyword evidence="3" id="KW-1185">Reference proteome</keyword>
<protein>
    <submittedName>
        <fullName evidence="2">Uncharacterized protein</fullName>
    </submittedName>
</protein>
<evidence type="ECO:0000313" key="2">
    <source>
        <dbReference type="EMBL" id="MBF8187038.1"/>
    </source>
</evidence>
<proteinExistence type="predicted"/>
<sequence>MLGPGVVGCGDARRPEAADTPAATATGSASSPAAGPTTAPPPSSATPDPAATPGSREALVAGRYQPLWPFATQAEAAAWQRAHRENGDDAWHLDPGRTALAFTRDHLGFTEIDRAVKTVRDGRHARVHVGFHGQEGTLVAAVVHLVRYGAGTDAPWEVVGTDDTSFSLTKPGYGKAVAGSPLTVGGRLSGVDENIKIQVRRPGAAAPLGERCCVPGGGEDSPWSAEVTFAAPADTTLTIVASTGGHVADVERFTVTGVNTGS</sequence>
<comment type="caution">
    <text evidence="2">The sequence shown here is derived from an EMBL/GenBank/DDBJ whole genome shotgun (WGS) entry which is preliminary data.</text>
</comment>
<evidence type="ECO:0000313" key="3">
    <source>
        <dbReference type="Proteomes" id="UP000605361"/>
    </source>
</evidence>